<feature type="signal peptide" evidence="1">
    <location>
        <begin position="1"/>
        <end position="23"/>
    </location>
</feature>
<evidence type="ECO:0000256" key="1">
    <source>
        <dbReference type="SAM" id="SignalP"/>
    </source>
</evidence>
<dbReference type="NCBIfam" id="TIGR03749">
    <property type="entry name" value="conj_TIGR03749"/>
    <property type="match status" value="1"/>
</dbReference>
<dbReference type="EMBL" id="AAHMLI010000023">
    <property type="protein sequence ID" value="EBX8629395.1"/>
    <property type="molecule type" value="Genomic_DNA"/>
</dbReference>
<gene>
    <name evidence="2" type="ORF">DTU03_18110</name>
</gene>
<accession>A0A5W7S2T4</accession>
<name>A0A5W7S2T4_SALET</name>
<reference evidence="2" key="1">
    <citation type="submission" date="2018-07" db="EMBL/GenBank/DDBJ databases">
        <authorList>
            <person name="Ashton P.M."/>
            <person name="Dallman T."/>
            <person name="Nair S."/>
            <person name="De Pinna E."/>
            <person name="Peters T."/>
            <person name="Grant K."/>
        </authorList>
    </citation>
    <scope>NUCLEOTIDE SEQUENCE</scope>
    <source>
        <strain evidence="2">242348</strain>
    </source>
</reference>
<protein>
    <submittedName>
        <fullName evidence="2">TIGR03749 family integrating conjugative element protein</fullName>
    </submittedName>
</protein>
<sequence>MKLHLRSCLFSLPLLLCNNIVVATELMQWQRLPLPVELHTGHERVIFVNRNVRVGYPADLDGKLRIQSSGGTVYLRASEDFPDSRLQLFDMDSGELILLDVHARTGDGLEPLELRYGDTVWRNDGDTSDITDDGTPDAAVQEKYNAPLPVVLTRHAAQMLYAPLRTVEPVANIVQVPVRLPASITTLLPGDPVTATPLAAWRLGEMTVTAIKLQNRSANHIDLDPRALQGSFVTATFQHGRLGAHGAPEDTTVVYLVTEGSADHAIVPEPAPVQDGAKKKGGK</sequence>
<feature type="chain" id="PRO_5024839841" evidence="1">
    <location>
        <begin position="24"/>
        <end position="283"/>
    </location>
</feature>
<dbReference type="Pfam" id="PF11920">
    <property type="entry name" value="DUF3438"/>
    <property type="match status" value="1"/>
</dbReference>
<proteinExistence type="predicted"/>
<keyword evidence="1" id="KW-0732">Signal</keyword>
<dbReference type="InterPro" id="IPR021844">
    <property type="entry name" value="Integr_conj_element_PFL4704"/>
</dbReference>
<evidence type="ECO:0000313" key="2">
    <source>
        <dbReference type="EMBL" id="EBX8629395.1"/>
    </source>
</evidence>
<comment type="caution">
    <text evidence="2">The sequence shown here is derived from an EMBL/GenBank/DDBJ whole genome shotgun (WGS) entry which is preliminary data.</text>
</comment>
<dbReference type="AlphaFoldDB" id="A0A5W7S2T4"/>
<organism evidence="2">
    <name type="scientific">Salmonella enterica subsp. enterica serovar Kintambo</name>
    <dbReference type="NCBI Taxonomy" id="1192730"/>
    <lineage>
        <taxon>Bacteria</taxon>
        <taxon>Pseudomonadati</taxon>
        <taxon>Pseudomonadota</taxon>
        <taxon>Gammaproteobacteria</taxon>
        <taxon>Enterobacterales</taxon>
        <taxon>Enterobacteriaceae</taxon>
        <taxon>Salmonella</taxon>
    </lineage>
</organism>